<dbReference type="EMBL" id="BLAE01000006">
    <property type="protein sequence ID" value="GES07448.1"/>
    <property type="molecule type" value="Genomic_DNA"/>
</dbReference>
<keyword evidence="1" id="KW-0175">Coiled coil</keyword>
<name>A0A5M3WMA1_9ACTN</name>
<feature type="compositionally biased region" description="Pro residues" evidence="2">
    <location>
        <begin position="224"/>
        <end position="234"/>
    </location>
</feature>
<dbReference type="RefSeq" id="WP_155353155.1">
    <property type="nucleotide sequence ID" value="NZ_BAAAHL010000012.1"/>
</dbReference>
<dbReference type="GO" id="GO:0003677">
    <property type="term" value="F:DNA binding"/>
    <property type="evidence" value="ECO:0007669"/>
    <property type="project" value="InterPro"/>
</dbReference>
<evidence type="ECO:0000256" key="1">
    <source>
        <dbReference type="SAM" id="Coils"/>
    </source>
</evidence>
<dbReference type="Gene3D" id="1.10.260.40">
    <property type="entry name" value="lambda repressor-like DNA-binding domains"/>
    <property type="match status" value="1"/>
</dbReference>
<feature type="compositionally biased region" description="Polar residues" evidence="2">
    <location>
        <begin position="213"/>
        <end position="223"/>
    </location>
</feature>
<evidence type="ECO:0000313" key="4">
    <source>
        <dbReference type="EMBL" id="GES07448.1"/>
    </source>
</evidence>
<dbReference type="Proteomes" id="UP000331127">
    <property type="component" value="Unassembled WGS sequence"/>
</dbReference>
<dbReference type="AlphaFoldDB" id="A0A5M3WMA1"/>
<protein>
    <recommendedName>
        <fullName evidence="3">HTH cro/C1-type domain-containing protein</fullName>
    </recommendedName>
</protein>
<accession>A0A5M3WMA1</accession>
<evidence type="ECO:0000259" key="3">
    <source>
        <dbReference type="PROSITE" id="PS50943"/>
    </source>
</evidence>
<dbReference type="SUPFAM" id="SSF47413">
    <property type="entry name" value="lambda repressor-like DNA-binding domains"/>
    <property type="match status" value="1"/>
</dbReference>
<dbReference type="InterPro" id="IPR001387">
    <property type="entry name" value="Cro/C1-type_HTH"/>
</dbReference>
<evidence type="ECO:0000313" key="5">
    <source>
        <dbReference type="Proteomes" id="UP000331127"/>
    </source>
</evidence>
<sequence length="234" mass="24084">MSAERAEVAPAARVRQLFEERGLTAAEFAVLADLDPGVIEGGLSGTRSFTSLDLALIAEAHGVTVGWLLGDDRVAPTSVYRRQRDEQAETEQLRAKVAAYESAICWETTCTGCARLLGQCRAAEERAERAEAERDQLRAAVQSAAGAYVEAHGTCGCASAECLLVARLLAALAEGKPATPATRPSQAASATSAPRDDLTDVAGSGTGTGDLSAAQTGSSAPVPTTQPDPPGDGS</sequence>
<dbReference type="OrthoDB" id="5119743at2"/>
<evidence type="ECO:0000256" key="2">
    <source>
        <dbReference type="SAM" id="MobiDB-lite"/>
    </source>
</evidence>
<keyword evidence="5" id="KW-1185">Reference proteome</keyword>
<organism evidence="4 5">
    <name type="scientific">Acrocarpospora macrocephala</name>
    <dbReference type="NCBI Taxonomy" id="150177"/>
    <lineage>
        <taxon>Bacteria</taxon>
        <taxon>Bacillati</taxon>
        <taxon>Actinomycetota</taxon>
        <taxon>Actinomycetes</taxon>
        <taxon>Streptosporangiales</taxon>
        <taxon>Streptosporangiaceae</taxon>
        <taxon>Acrocarpospora</taxon>
    </lineage>
</organism>
<dbReference type="PROSITE" id="PS50943">
    <property type="entry name" value="HTH_CROC1"/>
    <property type="match status" value="1"/>
</dbReference>
<dbReference type="SMART" id="SM00530">
    <property type="entry name" value="HTH_XRE"/>
    <property type="match status" value="1"/>
</dbReference>
<feature type="domain" description="HTH cro/C1-type" evidence="3">
    <location>
        <begin position="14"/>
        <end position="68"/>
    </location>
</feature>
<feature type="compositionally biased region" description="Polar residues" evidence="2">
    <location>
        <begin position="182"/>
        <end position="192"/>
    </location>
</feature>
<dbReference type="CDD" id="cd00093">
    <property type="entry name" value="HTH_XRE"/>
    <property type="match status" value="1"/>
</dbReference>
<gene>
    <name evidence="4" type="ORF">Amac_010430</name>
</gene>
<proteinExistence type="predicted"/>
<feature type="region of interest" description="Disordered" evidence="2">
    <location>
        <begin position="176"/>
        <end position="234"/>
    </location>
</feature>
<dbReference type="InterPro" id="IPR010982">
    <property type="entry name" value="Lambda_DNA-bd_dom_sf"/>
</dbReference>
<comment type="caution">
    <text evidence="4">The sequence shown here is derived from an EMBL/GenBank/DDBJ whole genome shotgun (WGS) entry which is preliminary data.</text>
</comment>
<reference evidence="4 5" key="1">
    <citation type="submission" date="2019-10" db="EMBL/GenBank/DDBJ databases">
        <title>Whole genome shotgun sequence of Acrocarpospora macrocephala NBRC 16266.</title>
        <authorList>
            <person name="Ichikawa N."/>
            <person name="Kimura A."/>
            <person name="Kitahashi Y."/>
            <person name="Komaki H."/>
            <person name="Oguchi A."/>
        </authorList>
    </citation>
    <scope>NUCLEOTIDE SEQUENCE [LARGE SCALE GENOMIC DNA]</scope>
    <source>
        <strain evidence="4 5">NBRC 16266</strain>
    </source>
</reference>
<feature type="coiled-coil region" evidence="1">
    <location>
        <begin position="113"/>
        <end position="147"/>
    </location>
</feature>